<reference evidence="2" key="1">
    <citation type="submission" date="2021-01" db="EMBL/GenBank/DDBJ databases">
        <authorList>
            <consortium name="Genoscope - CEA"/>
            <person name="William W."/>
        </authorList>
    </citation>
    <scope>NUCLEOTIDE SEQUENCE</scope>
</reference>
<name>A0A8S1MTF6_9CILI</name>
<comment type="caution">
    <text evidence="2">The sequence shown here is derived from an EMBL/GenBank/DDBJ whole genome shotgun (WGS) entry which is preliminary data.</text>
</comment>
<evidence type="ECO:0000313" key="2">
    <source>
        <dbReference type="EMBL" id="CAD8080576.1"/>
    </source>
</evidence>
<keyword evidence="1" id="KW-0812">Transmembrane</keyword>
<proteinExistence type="predicted"/>
<keyword evidence="1" id="KW-0472">Membrane</keyword>
<keyword evidence="3" id="KW-1185">Reference proteome</keyword>
<gene>
    <name evidence="2" type="ORF">PSON_ATCC_30995.1.T0400331</name>
</gene>
<evidence type="ECO:0000256" key="1">
    <source>
        <dbReference type="SAM" id="Phobius"/>
    </source>
</evidence>
<organism evidence="2 3">
    <name type="scientific">Paramecium sonneborni</name>
    <dbReference type="NCBI Taxonomy" id="65129"/>
    <lineage>
        <taxon>Eukaryota</taxon>
        <taxon>Sar</taxon>
        <taxon>Alveolata</taxon>
        <taxon>Ciliophora</taxon>
        <taxon>Intramacronucleata</taxon>
        <taxon>Oligohymenophorea</taxon>
        <taxon>Peniculida</taxon>
        <taxon>Parameciidae</taxon>
        <taxon>Paramecium</taxon>
    </lineage>
</organism>
<sequence length="71" mass="8634">MLLIQIETNYLKKKRKGWNIYNLAVIYIILIQEFMIYNRINQLEIAIFVKRKAHLYLLIFGIVLRFCCILK</sequence>
<dbReference type="EMBL" id="CAJJDN010000040">
    <property type="protein sequence ID" value="CAD8080576.1"/>
    <property type="molecule type" value="Genomic_DNA"/>
</dbReference>
<dbReference type="Proteomes" id="UP000692954">
    <property type="component" value="Unassembled WGS sequence"/>
</dbReference>
<protein>
    <submittedName>
        <fullName evidence="2">Uncharacterized protein</fullName>
    </submittedName>
</protein>
<feature type="transmembrane region" description="Helical" evidence="1">
    <location>
        <begin position="20"/>
        <end position="37"/>
    </location>
</feature>
<dbReference type="AlphaFoldDB" id="A0A8S1MTF6"/>
<keyword evidence="1" id="KW-1133">Transmembrane helix</keyword>
<evidence type="ECO:0000313" key="3">
    <source>
        <dbReference type="Proteomes" id="UP000692954"/>
    </source>
</evidence>
<feature type="transmembrane region" description="Helical" evidence="1">
    <location>
        <begin position="53"/>
        <end position="70"/>
    </location>
</feature>
<accession>A0A8S1MTF6</accession>